<comment type="caution">
    <text evidence="1">The sequence shown here is derived from an EMBL/GenBank/DDBJ whole genome shotgun (WGS) entry which is preliminary data.</text>
</comment>
<keyword evidence="2" id="KW-1185">Reference proteome</keyword>
<reference evidence="1 2" key="1">
    <citation type="submission" date="2023-01" db="EMBL/GenBank/DDBJ databases">
        <title>Effects of deletion of Siderophore biosynthase gene in Pseudomonas fragi on quorum sensing and spoliage ability.</title>
        <authorList>
            <person name="Cui F."/>
            <person name="Wang D."/>
            <person name="Liu J."/>
            <person name="Wang Q."/>
            <person name="Li T."/>
            <person name="Li J."/>
        </authorList>
    </citation>
    <scope>NUCLEOTIDE SEQUENCE [LARGE SCALE GENOMIC DNA]</scope>
    <source>
        <strain evidence="1 2">MS-10</strain>
    </source>
</reference>
<dbReference type="Proteomes" id="UP001212337">
    <property type="component" value="Unassembled WGS sequence"/>
</dbReference>
<dbReference type="InterPro" id="IPR020353">
    <property type="entry name" value="Toxin_YafO"/>
</dbReference>
<organism evidence="1 2">
    <name type="scientific">Pseudomonas fragi</name>
    <dbReference type="NCBI Taxonomy" id="296"/>
    <lineage>
        <taxon>Bacteria</taxon>
        <taxon>Pseudomonadati</taxon>
        <taxon>Pseudomonadota</taxon>
        <taxon>Gammaproteobacteria</taxon>
        <taxon>Pseudomonadales</taxon>
        <taxon>Pseudomonadaceae</taxon>
        <taxon>Pseudomonas</taxon>
    </lineage>
</organism>
<proteinExistence type="predicted"/>
<dbReference type="Pfam" id="PF13957">
    <property type="entry name" value="YafO_toxin"/>
    <property type="match status" value="1"/>
</dbReference>
<evidence type="ECO:0000313" key="2">
    <source>
        <dbReference type="Proteomes" id="UP001212337"/>
    </source>
</evidence>
<name>A0ABT4WLX6_PSEFR</name>
<protein>
    <submittedName>
        <fullName evidence="1">Type II toxin-antitoxin system YafO family toxin</fullName>
    </submittedName>
</protein>
<gene>
    <name evidence="1" type="ORF">PI499_04120</name>
</gene>
<sequence>MTAIVVSRALVSDLGNEAALDLAQDFQAYKAGGPFGDPFGRDKKFAWPTEVVENELWHVHIEDPSVYQAWDSLWSRNFPQENFTSNTILVYGRVWHVQYSPHLLLTILKPDGHAQMDDKERMKAIGQEFEAEVDAYSRRLEGEPWLILR</sequence>
<dbReference type="RefSeq" id="WP_046810194.1">
    <property type="nucleotide sequence ID" value="NZ_JAQJVI010000003.1"/>
</dbReference>
<dbReference type="EMBL" id="JAQJVI010000003">
    <property type="protein sequence ID" value="MDA7021075.1"/>
    <property type="molecule type" value="Genomic_DNA"/>
</dbReference>
<accession>A0ABT4WLX6</accession>
<evidence type="ECO:0000313" key="1">
    <source>
        <dbReference type="EMBL" id="MDA7021075.1"/>
    </source>
</evidence>